<keyword evidence="2" id="KW-0547">Nucleotide-binding</keyword>
<dbReference type="AlphaFoldDB" id="M7WHQ7"/>
<dbReference type="Pfam" id="PF08543">
    <property type="entry name" value="Phos_pyr_kin"/>
    <property type="match status" value="1"/>
</dbReference>
<dbReference type="HOGENOM" id="CLU_020520_2_1_1"/>
<keyword evidence="3 7" id="KW-0418">Kinase</keyword>
<dbReference type="GO" id="GO:0005524">
    <property type="term" value="F:ATP binding"/>
    <property type="evidence" value="ECO:0007669"/>
    <property type="project" value="UniProtKB-KW"/>
</dbReference>
<reference evidence="7 8" key="1">
    <citation type="journal article" date="2012" name="Nat. Commun.">
        <title>A multi-omic map of the lipid-producing yeast Rhodosporidium toruloides.</title>
        <authorList>
            <person name="Zhu Z."/>
            <person name="Zhang S."/>
            <person name="Liu H."/>
            <person name="Shen H."/>
            <person name="Lin X."/>
            <person name="Yang F."/>
            <person name="Zhou Y.J."/>
            <person name="Jin G."/>
            <person name="Ye M."/>
            <person name="Zou H."/>
            <person name="Zou H."/>
            <person name="Zhao Z.K."/>
        </authorList>
    </citation>
    <scope>NUCLEOTIDE SEQUENCE [LARGE SCALE GENOMIC DNA]</scope>
    <source>
        <strain evidence="7 8">NP11</strain>
    </source>
</reference>
<dbReference type="Gene3D" id="3.40.1190.20">
    <property type="match status" value="1"/>
</dbReference>
<dbReference type="GO" id="GO:0005829">
    <property type="term" value="C:cytosol"/>
    <property type="evidence" value="ECO:0007669"/>
    <property type="project" value="TreeGrafter"/>
</dbReference>
<dbReference type="InterPro" id="IPR029056">
    <property type="entry name" value="Ribokinase-like"/>
</dbReference>
<dbReference type="GO" id="GO:0008972">
    <property type="term" value="F:phosphomethylpyrimidine kinase activity"/>
    <property type="evidence" value="ECO:0007669"/>
    <property type="project" value="InterPro"/>
</dbReference>
<dbReference type="Pfam" id="PF03070">
    <property type="entry name" value="TENA_THI-4"/>
    <property type="match status" value="1"/>
</dbReference>
<sequence>MQTTVPRVLTIAGSDSGGGAGIQADLKTIAAFHCFGTSAITALTAQNTLGVQAVEGVSPSFVVKQIESVLDDIGTDAIKTGMLYGEETIRAIVDVLEKRYGQDKESLRLVVDPVCVSTSGHSLLPLSAVDSLRKDLLPWATVLTPNIPEAEYLAGWESGTISSVEDMERCAKELANTGARWVYLKGGHMPIEKGEAGERVVVDLLWDAKAKKSTTWERRYLDVKNTHGTGCTLAAAAASELARGKTVPEAVRCAADFVASAIATSYSIGNGSGPVNHFHGLMSRTLPLPNPHSPTPFTDYLIAYNPSAWSRYVNHPFPQGLADGTMPLEAFLHFIQQDYHFLKQYGRSNALAAYKTEDMHLMAGSIQIVNDVVRETEMHVKYCEKYGISRAQLQAIPESVTNIAYTRYVLDVSSKGDLLDARVVTAPCLIGYGEVGRRLVNATTGVNRDESANPYWGWIAEYGGEWYQGAVKTGIGRGCADVLEQTLHESPISPSRLADLARVFEKATELEIAFWDAAIEAGKKKREEVLDTKGGMPQ</sequence>
<dbReference type="OrthoDB" id="10028886at2759"/>
<dbReference type="Proteomes" id="UP000016926">
    <property type="component" value="Unassembled WGS sequence"/>
</dbReference>
<evidence type="ECO:0000256" key="3">
    <source>
        <dbReference type="ARBA" id="ARBA00022777"/>
    </source>
</evidence>
<evidence type="ECO:0000256" key="2">
    <source>
        <dbReference type="ARBA" id="ARBA00022741"/>
    </source>
</evidence>
<protein>
    <submittedName>
        <fullName evidence="7">Hydroxymethylpyrimidine/phosphomethylpyrimidine kinase</fullName>
    </submittedName>
</protein>
<feature type="domain" description="Pyridoxamine kinase/Phosphomethylpyrimidine kinase" evidence="6">
    <location>
        <begin position="15"/>
        <end position="276"/>
    </location>
</feature>
<accession>M7WHQ7</accession>
<evidence type="ECO:0000256" key="1">
    <source>
        <dbReference type="ARBA" id="ARBA00022679"/>
    </source>
</evidence>
<evidence type="ECO:0000256" key="4">
    <source>
        <dbReference type="ARBA" id="ARBA00022840"/>
    </source>
</evidence>
<dbReference type="GeneID" id="27367823"/>
<dbReference type="NCBIfam" id="TIGR00097">
    <property type="entry name" value="HMP-P_kinase"/>
    <property type="match status" value="1"/>
</dbReference>
<dbReference type="FunFam" id="3.40.1190.20:FF:000003">
    <property type="entry name" value="Phosphomethylpyrimidine kinase ThiD"/>
    <property type="match status" value="1"/>
</dbReference>
<dbReference type="GO" id="GO:0008902">
    <property type="term" value="F:hydroxymethylpyrimidine kinase activity"/>
    <property type="evidence" value="ECO:0007669"/>
    <property type="project" value="TreeGrafter"/>
</dbReference>
<gene>
    <name evidence="7" type="ORF">RHTO_03810</name>
</gene>
<keyword evidence="8" id="KW-1185">Reference proteome</keyword>
<dbReference type="InterPro" id="IPR016084">
    <property type="entry name" value="Haem_Oase-like_multi-hlx"/>
</dbReference>
<dbReference type="SUPFAM" id="SSF48613">
    <property type="entry name" value="Heme oxygenase-like"/>
    <property type="match status" value="1"/>
</dbReference>
<dbReference type="PANTHER" id="PTHR20858:SF17">
    <property type="entry name" value="HYDROXYMETHYLPYRIMIDINE_PHOSPHOMETHYLPYRIMIDINE KINASE THI20-RELATED"/>
    <property type="match status" value="1"/>
</dbReference>
<dbReference type="GO" id="GO:0009228">
    <property type="term" value="P:thiamine biosynthetic process"/>
    <property type="evidence" value="ECO:0007669"/>
    <property type="project" value="InterPro"/>
</dbReference>
<dbReference type="RefSeq" id="XP_016271131.1">
    <property type="nucleotide sequence ID" value="XM_016417479.1"/>
</dbReference>
<evidence type="ECO:0000259" key="5">
    <source>
        <dbReference type="Pfam" id="PF03070"/>
    </source>
</evidence>
<name>M7WHQ7_RHOT1</name>
<dbReference type="PANTHER" id="PTHR20858">
    <property type="entry name" value="PHOSPHOMETHYLPYRIMIDINE KINASE"/>
    <property type="match status" value="1"/>
</dbReference>
<dbReference type="eggNOG" id="KOG2598">
    <property type="taxonomic scope" value="Eukaryota"/>
</dbReference>
<dbReference type="EMBL" id="KB722664">
    <property type="protein sequence ID" value="EMS20012.1"/>
    <property type="molecule type" value="Genomic_DNA"/>
</dbReference>
<dbReference type="SUPFAM" id="SSF53613">
    <property type="entry name" value="Ribokinase-like"/>
    <property type="match status" value="1"/>
</dbReference>
<evidence type="ECO:0000259" key="6">
    <source>
        <dbReference type="Pfam" id="PF08543"/>
    </source>
</evidence>
<organism evidence="7 8">
    <name type="scientific">Rhodotorula toruloides (strain NP11)</name>
    <name type="common">Yeast</name>
    <name type="synonym">Rhodosporidium toruloides</name>
    <dbReference type="NCBI Taxonomy" id="1130832"/>
    <lineage>
        <taxon>Eukaryota</taxon>
        <taxon>Fungi</taxon>
        <taxon>Dikarya</taxon>
        <taxon>Basidiomycota</taxon>
        <taxon>Pucciniomycotina</taxon>
        <taxon>Microbotryomycetes</taxon>
        <taxon>Sporidiobolales</taxon>
        <taxon>Sporidiobolaceae</taxon>
        <taxon>Rhodotorula</taxon>
    </lineage>
</organism>
<keyword evidence="1" id="KW-0808">Transferase</keyword>
<dbReference type="InterPro" id="IPR004399">
    <property type="entry name" value="HMP/HMP-P_kinase_dom"/>
</dbReference>
<proteinExistence type="predicted"/>
<dbReference type="InterPro" id="IPR013749">
    <property type="entry name" value="PM/HMP-P_kinase-1"/>
</dbReference>
<dbReference type="CDD" id="cd01169">
    <property type="entry name" value="HMPP_kinase"/>
    <property type="match status" value="1"/>
</dbReference>
<dbReference type="CDD" id="cd19367">
    <property type="entry name" value="TenA_C_ScTHI20-like"/>
    <property type="match status" value="1"/>
</dbReference>
<evidence type="ECO:0000313" key="7">
    <source>
        <dbReference type="EMBL" id="EMS20012.1"/>
    </source>
</evidence>
<feature type="domain" description="Thiaminase-2/PQQC" evidence="5">
    <location>
        <begin position="308"/>
        <end position="520"/>
    </location>
</feature>
<keyword evidence="4" id="KW-0067">ATP-binding</keyword>
<evidence type="ECO:0000313" key="8">
    <source>
        <dbReference type="Proteomes" id="UP000016926"/>
    </source>
</evidence>
<dbReference type="Gene3D" id="1.20.910.10">
    <property type="entry name" value="Heme oxygenase-like"/>
    <property type="match status" value="1"/>
</dbReference>
<dbReference type="InterPro" id="IPR004305">
    <property type="entry name" value="Thiaminase-2/PQQC"/>
</dbReference>